<dbReference type="Proteomes" id="UP000604737">
    <property type="component" value="Unassembled WGS sequence"/>
</dbReference>
<dbReference type="InterPro" id="IPR032720">
    <property type="entry name" value="Cys_rich_CWC"/>
</dbReference>
<dbReference type="PANTHER" id="PTHR35175">
    <property type="entry name" value="DUF1289 DOMAIN-CONTAINING PROTEIN"/>
    <property type="match status" value="1"/>
</dbReference>
<proteinExistence type="predicted"/>
<dbReference type="PANTHER" id="PTHR35175:SF2">
    <property type="entry name" value="DUF1289 DOMAIN-CONTAINING PROTEIN"/>
    <property type="match status" value="1"/>
</dbReference>
<evidence type="ECO:0000313" key="2">
    <source>
        <dbReference type="Proteomes" id="UP000604737"/>
    </source>
</evidence>
<sequence length="127" mass="12914">MTDLPSPPGLPSPCVGRCAPDASGQTCSGCRRTLAEIAAWSTLDDAGKAAVWARLRGLQAPAARAKTCSRCGAGFGCGTGGAKGGCWCADLPPAMPWPPADDCLCPDCLRTAIRARAVALGREADPD</sequence>
<reference evidence="2" key="1">
    <citation type="journal article" date="2019" name="Int. J. Syst. Evol. Microbiol.">
        <title>The Global Catalogue of Microorganisms (GCM) 10K type strain sequencing project: providing services to taxonomists for standard genome sequencing and annotation.</title>
        <authorList>
            <consortium name="The Broad Institute Genomics Platform"/>
            <consortium name="The Broad Institute Genome Sequencing Center for Infectious Disease"/>
            <person name="Wu L."/>
            <person name="Ma J."/>
        </authorList>
    </citation>
    <scope>NUCLEOTIDE SEQUENCE [LARGE SCALE GENOMIC DNA]</scope>
    <source>
        <strain evidence="2">KCTC 23701</strain>
    </source>
</reference>
<organism evidence="1 2">
    <name type="scientific">Jeongeupia chitinilytica</name>
    <dbReference type="NCBI Taxonomy" id="1041641"/>
    <lineage>
        <taxon>Bacteria</taxon>
        <taxon>Pseudomonadati</taxon>
        <taxon>Pseudomonadota</taxon>
        <taxon>Betaproteobacteria</taxon>
        <taxon>Neisseriales</taxon>
        <taxon>Chitinibacteraceae</taxon>
        <taxon>Jeongeupia</taxon>
    </lineage>
</organism>
<comment type="caution">
    <text evidence="1">The sequence shown here is derived from an EMBL/GenBank/DDBJ whole genome shotgun (WGS) entry which is preliminary data.</text>
</comment>
<dbReference type="InterPro" id="IPR010710">
    <property type="entry name" value="DUF1289"/>
</dbReference>
<evidence type="ECO:0000313" key="1">
    <source>
        <dbReference type="EMBL" id="GHD62323.1"/>
    </source>
</evidence>
<dbReference type="RefSeq" id="WP_189460000.1">
    <property type="nucleotide sequence ID" value="NZ_BMYO01000004.1"/>
</dbReference>
<gene>
    <name evidence="1" type="ORF">GCM10007350_18100</name>
</gene>
<dbReference type="Pfam" id="PF06945">
    <property type="entry name" value="DUF1289"/>
    <property type="match status" value="1"/>
</dbReference>
<protein>
    <submittedName>
        <fullName evidence="1">DUF1289 domain-containing protein</fullName>
    </submittedName>
</protein>
<name>A0ABQ3GZ54_9NEIS</name>
<dbReference type="EMBL" id="BMYO01000004">
    <property type="protein sequence ID" value="GHD62323.1"/>
    <property type="molecule type" value="Genomic_DNA"/>
</dbReference>
<accession>A0ABQ3GZ54</accession>
<keyword evidence="2" id="KW-1185">Reference proteome</keyword>
<dbReference type="Pfam" id="PF14375">
    <property type="entry name" value="Cys_rich_CWC"/>
    <property type="match status" value="1"/>
</dbReference>